<keyword evidence="5 8" id="KW-0812">Transmembrane</keyword>
<dbReference type="PANTHER" id="PTHR33573:SF15">
    <property type="entry name" value="CASP-LIKE PROTEIN 4A4"/>
    <property type="match status" value="1"/>
</dbReference>
<keyword evidence="11" id="KW-1185">Reference proteome</keyword>
<evidence type="ECO:0000259" key="9">
    <source>
        <dbReference type="Pfam" id="PF04535"/>
    </source>
</evidence>
<evidence type="ECO:0000256" key="8">
    <source>
        <dbReference type="RuleBase" id="RU361233"/>
    </source>
</evidence>
<evidence type="ECO:0000256" key="7">
    <source>
        <dbReference type="ARBA" id="ARBA00023136"/>
    </source>
</evidence>
<evidence type="ECO:0000256" key="6">
    <source>
        <dbReference type="ARBA" id="ARBA00022989"/>
    </source>
</evidence>
<feature type="transmembrane region" description="Helical" evidence="8">
    <location>
        <begin position="135"/>
        <end position="159"/>
    </location>
</feature>
<dbReference type="EMBL" id="VDCV01000001">
    <property type="protein sequence ID" value="KAB5573559.1"/>
    <property type="molecule type" value="Genomic_DNA"/>
</dbReference>
<evidence type="ECO:0000256" key="1">
    <source>
        <dbReference type="ARBA" id="ARBA00004651"/>
    </source>
</evidence>
<protein>
    <recommendedName>
        <fullName evidence="8">CASP-like protein</fullName>
    </recommendedName>
</protein>
<evidence type="ECO:0000256" key="5">
    <source>
        <dbReference type="ARBA" id="ARBA00022692"/>
    </source>
</evidence>
<proteinExistence type="inferred from homology"/>
<evidence type="ECO:0000313" key="10">
    <source>
        <dbReference type="EMBL" id="KAB5573559.1"/>
    </source>
</evidence>
<evidence type="ECO:0000256" key="3">
    <source>
        <dbReference type="ARBA" id="ARBA00011489"/>
    </source>
</evidence>
<dbReference type="PANTHER" id="PTHR33573">
    <property type="entry name" value="CASP-LIKE PROTEIN 4A4"/>
    <property type="match status" value="1"/>
</dbReference>
<sequence>MKQEGEMFVVSCRPPMAGVSLVSASSQSQPPFPTPSPFSFSVASTRLSTRPPIYHSNLILRFLALVFSFISALSLAASSSKKNSPRSSSFADHSELLYCFVTSVLVFVYSAFQLFKGIYDVAQRGILISDKFSDYMSFILDQVAGYLLISSSSVAILAIQQIDKTESILKAVIISTTVSFVAFLVIVICTLFSGYKLCKRISW</sequence>
<feature type="transmembrane region" description="Helical" evidence="8">
    <location>
        <begin position="58"/>
        <end position="76"/>
    </location>
</feature>
<comment type="caution">
    <text evidence="10">The sequence shown here is derived from an EMBL/GenBank/DDBJ whole genome shotgun (WGS) entry which is preliminary data.</text>
</comment>
<feature type="domain" description="Casparian strip membrane protein" evidence="9">
    <location>
        <begin position="55"/>
        <end position="161"/>
    </location>
</feature>
<organism evidence="10 11">
    <name type="scientific">Salix brachista</name>
    <dbReference type="NCBI Taxonomy" id="2182728"/>
    <lineage>
        <taxon>Eukaryota</taxon>
        <taxon>Viridiplantae</taxon>
        <taxon>Streptophyta</taxon>
        <taxon>Embryophyta</taxon>
        <taxon>Tracheophyta</taxon>
        <taxon>Spermatophyta</taxon>
        <taxon>Magnoliopsida</taxon>
        <taxon>eudicotyledons</taxon>
        <taxon>Gunneridae</taxon>
        <taxon>Pentapetalae</taxon>
        <taxon>rosids</taxon>
        <taxon>fabids</taxon>
        <taxon>Malpighiales</taxon>
        <taxon>Salicaceae</taxon>
        <taxon>Saliceae</taxon>
        <taxon>Salix</taxon>
    </lineage>
</organism>
<keyword evidence="6 8" id="KW-1133">Transmembrane helix</keyword>
<feature type="transmembrane region" description="Helical" evidence="8">
    <location>
        <begin position="171"/>
        <end position="195"/>
    </location>
</feature>
<feature type="transmembrane region" description="Helical" evidence="8">
    <location>
        <begin position="96"/>
        <end position="115"/>
    </location>
</feature>
<dbReference type="Proteomes" id="UP000326939">
    <property type="component" value="Chromosome 1"/>
</dbReference>
<gene>
    <name evidence="10" type="ORF">DKX38_000753</name>
</gene>
<dbReference type="Pfam" id="PF04535">
    <property type="entry name" value="CASP_dom"/>
    <property type="match status" value="1"/>
</dbReference>
<reference evidence="11" key="1">
    <citation type="journal article" date="2019" name="Gigascience">
        <title>De novo genome assembly of the endangered Acer yangbiense, a plant species with extremely small populations endemic to Yunnan Province, China.</title>
        <authorList>
            <person name="Yang J."/>
            <person name="Wariss H.M."/>
            <person name="Tao L."/>
            <person name="Zhang R."/>
            <person name="Yun Q."/>
            <person name="Hollingsworth P."/>
            <person name="Dao Z."/>
            <person name="Luo G."/>
            <person name="Guo H."/>
            <person name="Ma Y."/>
            <person name="Sun W."/>
        </authorList>
    </citation>
    <scope>NUCLEOTIDE SEQUENCE [LARGE SCALE GENOMIC DNA]</scope>
    <source>
        <strain evidence="11">cv. br00</strain>
    </source>
</reference>
<dbReference type="AlphaFoldDB" id="A0A5N5P2A5"/>
<accession>A0A5N5P2A5</accession>
<comment type="similarity">
    <text evidence="2 8">Belongs to the Casparian strip membrane proteins (CASP) family.</text>
</comment>
<evidence type="ECO:0000313" key="11">
    <source>
        <dbReference type="Proteomes" id="UP000326939"/>
    </source>
</evidence>
<dbReference type="InterPro" id="IPR006702">
    <property type="entry name" value="CASP_dom"/>
</dbReference>
<name>A0A5N5P2A5_9ROSI</name>
<comment type="subcellular location">
    <subcellularLocation>
        <location evidence="1 8">Cell membrane</location>
        <topology evidence="1 8">Multi-pass membrane protein</topology>
    </subcellularLocation>
</comment>
<keyword evidence="7 8" id="KW-0472">Membrane</keyword>
<keyword evidence="4 8" id="KW-1003">Cell membrane</keyword>
<comment type="subunit">
    <text evidence="3 8">Homodimer and heterodimers.</text>
</comment>
<evidence type="ECO:0000256" key="4">
    <source>
        <dbReference type="ARBA" id="ARBA00022475"/>
    </source>
</evidence>
<dbReference type="GO" id="GO:0005886">
    <property type="term" value="C:plasma membrane"/>
    <property type="evidence" value="ECO:0007669"/>
    <property type="project" value="UniProtKB-SubCell"/>
</dbReference>
<evidence type="ECO:0000256" key="2">
    <source>
        <dbReference type="ARBA" id="ARBA00007651"/>
    </source>
</evidence>